<dbReference type="AlphaFoldDB" id="A0A9N9JVK5"/>
<evidence type="ECO:0000313" key="1">
    <source>
        <dbReference type="EMBL" id="CAG8796121.1"/>
    </source>
</evidence>
<evidence type="ECO:0000313" key="2">
    <source>
        <dbReference type="Proteomes" id="UP000789759"/>
    </source>
</evidence>
<comment type="caution">
    <text evidence="1">The sequence shown here is derived from an EMBL/GenBank/DDBJ whole genome shotgun (WGS) entry which is preliminary data.</text>
</comment>
<dbReference type="Proteomes" id="UP000789759">
    <property type="component" value="Unassembled WGS sequence"/>
</dbReference>
<name>A0A9N9JVK5_9GLOM</name>
<accession>A0A9N9JVK5</accession>
<gene>
    <name evidence="1" type="ORF">CPELLU_LOCUS17347</name>
</gene>
<feature type="non-terminal residue" evidence="1">
    <location>
        <position position="116"/>
    </location>
</feature>
<proteinExistence type="predicted"/>
<sequence>ASSALTSSAPSPDATTNPVPIPDALSLILSSQKVVNLTATIFPPSSLSSSSVVPRFFVPSALSLLIVLSKSAIKKTLYIILEIEESVNFEHQASTGEDFLPLDESSNDLRLLDLIG</sequence>
<organism evidence="1 2">
    <name type="scientific">Cetraspora pellucida</name>
    <dbReference type="NCBI Taxonomy" id="1433469"/>
    <lineage>
        <taxon>Eukaryota</taxon>
        <taxon>Fungi</taxon>
        <taxon>Fungi incertae sedis</taxon>
        <taxon>Mucoromycota</taxon>
        <taxon>Glomeromycotina</taxon>
        <taxon>Glomeromycetes</taxon>
        <taxon>Diversisporales</taxon>
        <taxon>Gigasporaceae</taxon>
        <taxon>Cetraspora</taxon>
    </lineage>
</organism>
<protein>
    <submittedName>
        <fullName evidence="1">9803_t:CDS:1</fullName>
    </submittedName>
</protein>
<dbReference type="EMBL" id="CAJVQA010029109">
    <property type="protein sequence ID" value="CAG8796121.1"/>
    <property type="molecule type" value="Genomic_DNA"/>
</dbReference>
<reference evidence="1" key="1">
    <citation type="submission" date="2021-06" db="EMBL/GenBank/DDBJ databases">
        <authorList>
            <person name="Kallberg Y."/>
            <person name="Tangrot J."/>
            <person name="Rosling A."/>
        </authorList>
    </citation>
    <scope>NUCLEOTIDE SEQUENCE</scope>
    <source>
        <strain evidence="1">FL966</strain>
    </source>
</reference>
<keyword evidence="2" id="KW-1185">Reference proteome</keyword>